<dbReference type="GO" id="GO:0016491">
    <property type="term" value="F:oxidoreductase activity"/>
    <property type="evidence" value="ECO:0007669"/>
    <property type="project" value="InterPro"/>
</dbReference>
<protein>
    <recommendedName>
        <fullName evidence="4">Nitroreductase family deazaflavin-dependent oxidoreductase</fullName>
    </recommendedName>
</protein>
<reference evidence="2 3" key="1">
    <citation type="submission" date="2019-10" db="EMBL/GenBank/DDBJ databases">
        <title>Actinomadura rubteroloni sp. nov. and Actinomadura macrotermitis sp. nov., isolated from the gut of fungus growing-termite Macrotermes natalensis.</title>
        <authorList>
            <person name="Benndorf R."/>
            <person name="Martin K."/>
            <person name="Kuefner M."/>
            <person name="De Beer W."/>
            <person name="Kaster A.-K."/>
            <person name="Vollmers J."/>
            <person name="Poulsen M."/>
            <person name="Beemelmanns C."/>
        </authorList>
    </citation>
    <scope>NUCLEOTIDE SEQUENCE [LARGE SCALE GENOMIC DNA]</scope>
    <source>
        <strain evidence="2 3">RB68</strain>
    </source>
</reference>
<dbReference type="AlphaFoldDB" id="A0A7K0BR35"/>
<dbReference type="EMBL" id="WEGH01000001">
    <property type="protein sequence ID" value="MQY03648.1"/>
    <property type="molecule type" value="Genomic_DNA"/>
</dbReference>
<gene>
    <name evidence="2" type="ORF">ACRB68_16930</name>
</gene>
<organism evidence="2 3">
    <name type="scientific">Actinomadura macrotermitis</name>
    <dbReference type="NCBI Taxonomy" id="2585200"/>
    <lineage>
        <taxon>Bacteria</taxon>
        <taxon>Bacillati</taxon>
        <taxon>Actinomycetota</taxon>
        <taxon>Actinomycetes</taxon>
        <taxon>Streptosporangiales</taxon>
        <taxon>Thermomonosporaceae</taxon>
        <taxon>Actinomadura</taxon>
    </lineage>
</organism>
<feature type="compositionally biased region" description="Low complexity" evidence="1">
    <location>
        <begin position="125"/>
        <end position="137"/>
    </location>
</feature>
<dbReference type="InterPro" id="IPR004378">
    <property type="entry name" value="F420H2_quin_Rdtase"/>
</dbReference>
<dbReference type="Proteomes" id="UP000487268">
    <property type="component" value="Unassembled WGS sequence"/>
</dbReference>
<evidence type="ECO:0000256" key="1">
    <source>
        <dbReference type="SAM" id="MobiDB-lite"/>
    </source>
</evidence>
<comment type="caution">
    <text evidence="2">The sequence shown here is derived from an EMBL/GenBank/DDBJ whole genome shotgun (WGS) entry which is preliminary data.</text>
</comment>
<dbReference type="NCBIfam" id="TIGR00026">
    <property type="entry name" value="hi_GC_TIGR00026"/>
    <property type="match status" value="1"/>
</dbReference>
<evidence type="ECO:0008006" key="4">
    <source>
        <dbReference type="Google" id="ProtNLM"/>
    </source>
</evidence>
<dbReference type="InterPro" id="IPR012349">
    <property type="entry name" value="Split_barrel_FMN-bd"/>
</dbReference>
<sequence>MMKRLAVAVASAAARITSLLGPDAMRTIARFNKYVTNPVQRLWAPHLPYYAVIEHTGRKSGKGYRTPVMAFIEDGGIAVMLNYGTESDWVRNVQAAGTATVVHRGRRYHLTGPRIVSADSPDLPSAARTAGTGARSALHGTLSTAPPAES</sequence>
<keyword evidence="3" id="KW-1185">Reference proteome</keyword>
<evidence type="ECO:0000313" key="2">
    <source>
        <dbReference type="EMBL" id="MQY03648.1"/>
    </source>
</evidence>
<dbReference type="Pfam" id="PF04075">
    <property type="entry name" value="F420H2_quin_red"/>
    <property type="match status" value="1"/>
</dbReference>
<accession>A0A7K0BR35</accession>
<feature type="region of interest" description="Disordered" evidence="1">
    <location>
        <begin position="119"/>
        <end position="150"/>
    </location>
</feature>
<proteinExistence type="predicted"/>
<dbReference type="Gene3D" id="2.30.110.10">
    <property type="entry name" value="Electron Transport, Fmn-binding Protein, Chain A"/>
    <property type="match status" value="1"/>
</dbReference>
<evidence type="ECO:0000313" key="3">
    <source>
        <dbReference type="Proteomes" id="UP000487268"/>
    </source>
</evidence>
<name>A0A7K0BR35_9ACTN</name>